<organism evidence="1 2">
    <name type="scientific">Natronomicrosphaera hydrolytica</name>
    <dbReference type="NCBI Taxonomy" id="3242702"/>
    <lineage>
        <taxon>Bacteria</taxon>
        <taxon>Pseudomonadati</taxon>
        <taxon>Planctomycetota</taxon>
        <taxon>Phycisphaerae</taxon>
        <taxon>Phycisphaerales</taxon>
        <taxon>Phycisphaeraceae</taxon>
        <taxon>Natronomicrosphaera</taxon>
    </lineage>
</organism>
<gene>
    <name evidence="1" type="ORF">ACERK3_05510</name>
</gene>
<proteinExistence type="predicted"/>
<evidence type="ECO:0000313" key="1">
    <source>
        <dbReference type="EMBL" id="MFA9477749.1"/>
    </source>
</evidence>
<dbReference type="EMBL" id="JBGUBD010000003">
    <property type="protein sequence ID" value="MFA9477749.1"/>
    <property type="molecule type" value="Genomic_DNA"/>
</dbReference>
<evidence type="ECO:0000313" key="2">
    <source>
        <dbReference type="Proteomes" id="UP001575105"/>
    </source>
</evidence>
<comment type="caution">
    <text evidence="1">The sequence shown here is derived from an EMBL/GenBank/DDBJ whole genome shotgun (WGS) entry which is preliminary data.</text>
</comment>
<protein>
    <submittedName>
        <fullName evidence="1">Uncharacterized protein</fullName>
    </submittedName>
</protein>
<dbReference type="Proteomes" id="UP001575105">
    <property type="component" value="Unassembled WGS sequence"/>
</dbReference>
<keyword evidence="2" id="KW-1185">Reference proteome</keyword>
<sequence>MPSLKLYGGYPYDLATVHRKVTYKRPGNYALGHFQSTDRGKRFVVCYVGRGDTDLKARLLRRLHDSPRHTHFQFAYATSPKAAFESECEHYHAFHGSAEFENQIHPARPAGSRWRCPRCDVFDAR</sequence>
<accession>A0ABV4U4K8</accession>
<dbReference type="RefSeq" id="WP_425344675.1">
    <property type="nucleotide sequence ID" value="NZ_JBGUBD010000003.1"/>
</dbReference>
<name>A0ABV4U4K8_9BACT</name>
<reference evidence="1 2" key="1">
    <citation type="submission" date="2024-08" db="EMBL/GenBank/DDBJ databases">
        <title>Whole-genome sequencing of halo(alkali)philic microorganisms from hypersaline lakes.</title>
        <authorList>
            <person name="Sorokin D.Y."/>
            <person name="Merkel A.Y."/>
            <person name="Messina E."/>
            <person name="Yakimov M."/>
        </authorList>
    </citation>
    <scope>NUCLEOTIDE SEQUENCE [LARGE SCALE GENOMIC DNA]</scope>
    <source>
        <strain evidence="1 2">AB-hyl4</strain>
    </source>
</reference>